<dbReference type="AlphaFoldDB" id="A0A8T3CA14"/>
<feature type="compositionally biased region" description="Low complexity" evidence="1">
    <location>
        <begin position="135"/>
        <end position="144"/>
    </location>
</feature>
<protein>
    <submittedName>
        <fullName evidence="2">Uncharacterized protein</fullName>
    </submittedName>
</protein>
<evidence type="ECO:0000313" key="3">
    <source>
        <dbReference type="Proteomes" id="UP000829196"/>
    </source>
</evidence>
<name>A0A8T3CA14_DENNO</name>
<reference evidence="2" key="1">
    <citation type="journal article" date="2022" name="Front. Genet.">
        <title>Chromosome-Scale Assembly of the Dendrobium nobile Genome Provides Insights Into the Molecular Mechanism of the Biosynthesis of the Medicinal Active Ingredient of Dendrobium.</title>
        <authorList>
            <person name="Xu Q."/>
            <person name="Niu S.-C."/>
            <person name="Li K.-L."/>
            <person name="Zheng P.-J."/>
            <person name="Zhang X.-J."/>
            <person name="Jia Y."/>
            <person name="Liu Y."/>
            <person name="Niu Y.-X."/>
            <person name="Yu L.-H."/>
            <person name="Chen D.-F."/>
            <person name="Zhang G.-Q."/>
        </authorList>
    </citation>
    <scope>NUCLEOTIDE SEQUENCE</scope>
    <source>
        <tissue evidence="2">Leaf</tissue>
    </source>
</reference>
<evidence type="ECO:0000256" key="1">
    <source>
        <dbReference type="SAM" id="MobiDB-lite"/>
    </source>
</evidence>
<organism evidence="2 3">
    <name type="scientific">Dendrobium nobile</name>
    <name type="common">Orchid</name>
    <dbReference type="NCBI Taxonomy" id="94219"/>
    <lineage>
        <taxon>Eukaryota</taxon>
        <taxon>Viridiplantae</taxon>
        <taxon>Streptophyta</taxon>
        <taxon>Embryophyta</taxon>
        <taxon>Tracheophyta</taxon>
        <taxon>Spermatophyta</taxon>
        <taxon>Magnoliopsida</taxon>
        <taxon>Liliopsida</taxon>
        <taxon>Asparagales</taxon>
        <taxon>Orchidaceae</taxon>
        <taxon>Epidendroideae</taxon>
        <taxon>Malaxideae</taxon>
        <taxon>Dendrobiinae</taxon>
        <taxon>Dendrobium</taxon>
    </lineage>
</organism>
<evidence type="ECO:0000313" key="2">
    <source>
        <dbReference type="EMBL" id="KAI0528605.1"/>
    </source>
</evidence>
<feature type="region of interest" description="Disordered" evidence="1">
    <location>
        <begin position="64"/>
        <end position="86"/>
    </location>
</feature>
<feature type="compositionally biased region" description="Polar residues" evidence="1">
    <location>
        <begin position="71"/>
        <end position="80"/>
    </location>
</feature>
<dbReference type="EMBL" id="JAGYWB010000002">
    <property type="protein sequence ID" value="KAI0528605.1"/>
    <property type="molecule type" value="Genomic_DNA"/>
</dbReference>
<comment type="caution">
    <text evidence="2">The sequence shown here is derived from an EMBL/GenBank/DDBJ whole genome shotgun (WGS) entry which is preliminary data.</text>
</comment>
<feature type="region of interest" description="Disordered" evidence="1">
    <location>
        <begin position="135"/>
        <end position="163"/>
    </location>
</feature>
<sequence>MLTVFSWHRLHQADLRFLFCTSAAPATKFASAEFGKPRQDRVLLCFSRPKPSFAHAHCGSDSALAPLHRPSPTQTTTSASLPKPDLRSRLPLVQPAHTTPLADLNAANSTLLLMKISPSELVNLILTSELTPASSRSLSSAKSSSQRKKNNPHGPKPSLGRDQHASLCLSRMSPPASVLLVVQNPYQARQRVLRAHQLSFSICVTPDHVTVFQHRKILAIKIILRFLIPQFKPNRASEFGRAPSGTAKPSPVILAIKPP</sequence>
<accession>A0A8T3CA14</accession>
<dbReference type="Proteomes" id="UP000829196">
    <property type="component" value="Unassembled WGS sequence"/>
</dbReference>
<proteinExistence type="predicted"/>
<keyword evidence="3" id="KW-1185">Reference proteome</keyword>
<gene>
    <name evidence="2" type="ORF">KFK09_001147</name>
</gene>